<accession>A0A917PE34</accession>
<evidence type="ECO:0000313" key="4">
    <source>
        <dbReference type="Proteomes" id="UP000636956"/>
    </source>
</evidence>
<proteinExistence type="predicted"/>
<comment type="caution">
    <text evidence="3">The sequence shown here is derived from an EMBL/GenBank/DDBJ whole genome shotgun (WGS) entry which is preliminary data.</text>
</comment>
<dbReference type="RefSeq" id="WP_188742180.1">
    <property type="nucleotide sequence ID" value="NZ_BAABFW010000009.1"/>
</dbReference>
<keyword evidence="4" id="KW-1185">Reference proteome</keyword>
<gene>
    <name evidence="3" type="ORF">GCM10011372_08270</name>
</gene>
<keyword evidence="2" id="KW-0732">Signal</keyword>
<feature type="chain" id="PRO_5039240890" evidence="2">
    <location>
        <begin position="27"/>
        <end position="124"/>
    </location>
</feature>
<dbReference type="PROSITE" id="PS51257">
    <property type="entry name" value="PROKAR_LIPOPROTEIN"/>
    <property type="match status" value="1"/>
</dbReference>
<organism evidence="3 4">
    <name type="scientific">Agromyces bauzanensis</name>
    <dbReference type="NCBI Taxonomy" id="1308924"/>
    <lineage>
        <taxon>Bacteria</taxon>
        <taxon>Bacillati</taxon>
        <taxon>Actinomycetota</taxon>
        <taxon>Actinomycetes</taxon>
        <taxon>Micrococcales</taxon>
        <taxon>Microbacteriaceae</taxon>
        <taxon>Agromyces</taxon>
    </lineage>
</organism>
<sequence length="124" mass="12825">MTRALRRGTPVALAAAALLLVGCTPGPDSEAACMELPSGSLSDGVTVDGDFRVPPTATFDLPLQPDAIERTVVREGDGATEAGARECHGEHVLRLDGHAALLAAAHDHGRPSRSPTPRRPPSSC</sequence>
<reference evidence="3" key="2">
    <citation type="submission" date="2020-09" db="EMBL/GenBank/DDBJ databases">
        <authorList>
            <person name="Sun Q."/>
            <person name="Zhou Y."/>
        </authorList>
    </citation>
    <scope>NUCLEOTIDE SEQUENCE</scope>
    <source>
        <strain evidence="3">CGMCC 1.8984</strain>
    </source>
</reference>
<dbReference type="EMBL" id="BMMD01000003">
    <property type="protein sequence ID" value="GGJ72623.1"/>
    <property type="molecule type" value="Genomic_DNA"/>
</dbReference>
<dbReference type="AlphaFoldDB" id="A0A917PE34"/>
<evidence type="ECO:0000313" key="3">
    <source>
        <dbReference type="EMBL" id="GGJ72623.1"/>
    </source>
</evidence>
<feature type="signal peptide" evidence="2">
    <location>
        <begin position="1"/>
        <end position="26"/>
    </location>
</feature>
<reference evidence="3" key="1">
    <citation type="journal article" date="2014" name="Int. J. Syst. Evol. Microbiol.">
        <title>Complete genome sequence of Corynebacterium casei LMG S-19264T (=DSM 44701T), isolated from a smear-ripened cheese.</title>
        <authorList>
            <consortium name="US DOE Joint Genome Institute (JGI-PGF)"/>
            <person name="Walter F."/>
            <person name="Albersmeier A."/>
            <person name="Kalinowski J."/>
            <person name="Ruckert C."/>
        </authorList>
    </citation>
    <scope>NUCLEOTIDE SEQUENCE</scope>
    <source>
        <strain evidence="3">CGMCC 1.8984</strain>
    </source>
</reference>
<name>A0A917PE34_9MICO</name>
<evidence type="ECO:0000256" key="1">
    <source>
        <dbReference type="SAM" id="MobiDB-lite"/>
    </source>
</evidence>
<feature type="region of interest" description="Disordered" evidence="1">
    <location>
        <begin position="103"/>
        <end position="124"/>
    </location>
</feature>
<protein>
    <submittedName>
        <fullName evidence="3">Uncharacterized protein</fullName>
    </submittedName>
</protein>
<dbReference type="Proteomes" id="UP000636956">
    <property type="component" value="Unassembled WGS sequence"/>
</dbReference>
<evidence type="ECO:0000256" key="2">
    <source>
        <dbReference type="SAM" id="SignalP"/>
    </source>
</evidence>